<gene>
    <name evidence="1" type="ORF">RHGRI_015417</name>
</gene>
<comment type="caution">
    <text evidence="1">The sequence shown here is derived from an EMBL/GenBank/DDBJ whole genome shotgun (WGS) entry which is preliminary data.</text>
</comment>
<name>A0AAV6KDM4_9ERIC</name>
<dbReference type="Proteomes" id="UP000823749">
    <property type="component" value="Chromosome 5"/>
</dbReference>
<protein>
    <submittedName>
        <fullName evidence="1">Uncharacterized protein</fullName>
    </submittedName>
</protein>
<evidence type="ECO:0000313" key="2">
    <source>
        <dbReference type="Proteomes" id="UP000823749"/>
    </source>
</evidence>
<dbReference type="AlphaFoldDB" id="A0AAV6KDM4"/>
<accession>A0AAV6KDM4</accession>
<keyword evidence="2" id="KW-1185">Reference proteome</keyword>
<evidence type="ECO:0000313" key="1">
    <source>
        <dbReference type="EMBL" id="KAG5550445.1"/>
    </source>
</evidence>
<sequence length="98" mass="11087">MTLPTNIDLPEEQRKLININFCPSISAHRIQISSDIALTTNNRIKQNPNQLVIISTGMEAKPKTFPLNIEFAIVTLIQPIPCRIRNFPKLFGRGIAYN</sequence>
<dbReference type="EMBL" id="JACTNZ010000005">
    <property type="protein sequence ID" value="KAG5550445.1"/>
    <property type="molecule type" value="Genomic_DNA"/>
</dbReference>
<reference evidence="1" key="1">
    <citation type="submission" date="2020-08" db="EMBL/GenBank/DDBJ databases">
        <title>Plant Genome Project.</title>
        <authorList>
            <person name="Zhang R.-G."/>
        </authorList>
    </citation>
    <scope>NUCLEOTIDE SEQUENCE</scope>
    <source>
        <strain evidence="1">WSP0</strain>
        <tissue evidence="1">Leaf</tissue>
    </source>
</reference>
<proteinExistence type="predicted"/>
<organism evidence="1 2">
    <name type="scientific">Rhododendron griersonianum</name>
    <dbReference type="NCBI Taxonomy" id="479676"/>
    <lineage>
        <taxon>Eukaryota</taxon>
        <taxon>Viridiplantae</taxon>
        <taxon>Streptophyta</taxon>
        <taxon>Embryophyta</taxon>
        <taxon>Tracheophyta</taxon>
        <taxon>Spermatophyta</taxon>
        <taxon>Magnoliopsida</taxon>
        <taxon>eudicotyledons</taxon>
        <taxon>Gunneridae</taxon>
        <taxon>Pentapetalae</taxon>
        <taxon>asterids</taxon>
        <taxon>Ericales</taxon>
        <taxon>Ericaceae</taxon>
        <taxon>Ericoideae</taxon>
        <taxon>Rhodoreae</taxon>
        <taxon>Rhododendron</taxon>
    </lineage>
</organism>